<dbReference type="AlphaFoldDB" id="A0A1L7TA78"/>
<evidence type="ECO:0000313" key="1">
    <source>
        <dbReference type="EMBL" id="CVK94839.1"/>
    </source>
</evidence>
<dbReference type="RefSeq" id="XP_041683038.1">
    <property type="nucleotide sequence ID" value="XM_041832590.1"/>
</dbReference>
<comment type="caution">
    <text evidence="1">The sequence shown here is derived from an EMBL/GenBank/DDBJ whole genome shotgun (WGS) entry which is preliminary data.</text>
</comment>
<dbReference type="VEuPathDB" id="FungiDB:FMAN_13156"/>
<proteinExistence type="predicted"/>
<evidence type="ECO:0000313" key="2">
    <source>
        <dbReference type="Proteomes" id="UP000184255"/>
    </source>
</evidence>
<dbReference type="GeneID" id="65092405"/>
<sequence>MADISEMIEFLWRPPRINTGPIVKHLVNDRKAPENFGYYRNWGFTVYRTFYGPGSDKHWDTLIDAVTRQTLLALGYHEKERMFNEDIKRNWGKYSDKSEYLEDINRLKKLFRLTTRENPLLFDGLDIPQIQEVCRRELPQARENIEGARHCFVLVADERVLKDVANGVFVITAVDYDEVEDRFCPEWVRMSTGDILNLWESLFFEDSIFRTIHCAMGCELSKRDLETYVWSGLDCIESLGDCSEAQTATPGWKPEYTRFRIDY</sequence>
<dbReference type="Proteomes" id="UP000184255">
    <property type="component" value="Unassembled WGS sequence"/>
</dbReference>
<name>A0A1L7TA78_FUSMA</name>
<dbReference type="EMBL" id="FCQH01000007">
    <property type="protein sequence ID" value="CVK94839.1"/>
    <property type="molecule type" value="Genomic_DNA"/>
</dbReference>
<protein>
    <submittedName>
        <fullName evidence="1">Uncharacterized protein</fullName>
    </submittedName>
</protein>
<reference evidence="2" key="1">
    <citation type="journal article" date="2016" name="Genome Biol. Evol.">
        <title>Comparative 'omics' of the Fusarium fujikuroi species complex highlights differences in genetic potential and metabolite synthesis.</title>
        <authorList>
            <person name="Niehaus E.-M."/>
            <person name="Muensterkoetter M."/>
            <person name="Proctor R.H."/>
            <person name="Brown D.W."/>
            <person name="Sharon A."/>
            <person name="Idan Y."/>
            <person name="Oren-Young L."/>
            <person name="Sieber C.M."/>
            <person name="Novak O."/>
            <person name="Pencik A."/>
            <person name="Tarkowska D."/>
            <person name="Hromadova K."/>
            <person name="Freeman S."/>
            <person name="Maymon M."/>
            <person name="Elazar M."/>
            <person name="Youssef S.A."/>
            <person name="El-Shabrawy E.S.M."/>
            <person name="Shalaby A.B.A."/>
            <person name="Houterman P."/>
            <person name="Brock N.L."/>
            <person name="Burkhardt I."/>
            <person name="Tsavkelova E.A."/>
            <person name="Dickschat J.S."/>
            <person name="Galuszka P."/>
            <person name="Gueldener U."/>
            <person name="Tudzynski B."/>
        </authorList>
    </citation>
    <scope>NUCLEOTIDE SEQUENCE [LARGE SCALE GENOMIC DNA]</scope>
    <source>
        <strain evidence="2">MRC7560</strain>
    </source>
</reference>
<keyword evidence="2" id="KW-1185">Reference proteome</keyword>
<organism evidence="1 2">
    <name type="scientific">Fusarium mangiferae</name>
    <name type="common">Mango malformation disease fungus</name>
    <dbReference type="NCBI Taxonomy" id="192010"/>
    <lineage>
        <taxon>Eukaryota</taxon>
        <taxon>Fungi</taxon>
        <taxon>Dikarya</taxon>
        <taxon>Ascomycota</taxon>
        <taxon>Pezizomycotina</taxon>
        <taxon>Sordariomycetes</taxon>
        <taxon>Hypocreomycetidae</taxon>
        <taxon>Hypocreales</taxon>
        <taxon>Nectriaceae</taxon>
        <taxon>Fusarium</taxon>
        <taxon>Fusarium fujikuroi species complex</taxon>
    </lineage>
</organism>
<accession>A0A1L7TA78</accession>
<gene>
    <name evidence="1" type="ORF">FMAN_13156</name>
</gene>